<dbReference type="PANTHER" id="PTHR43673:SF12">
    <property type="entry name" value="PROTEIN DRGA"/>
    <property type="match status" value="1"/>
</dbReference>
<dbReference type="InterPro" id="IPR029479">
    <property type="entry name" value="Nitroreductase"/>
</dbReference>
<dbReference type="EMBL" id="AJTX02000006">
    <property type="protein sequence ID" value="KKI99105.1"/>
    <property type="molecule type" value="Genomic_DNA"/>
</dbReference>
<dbReference type="Proteomes" id="UP000034681">
    <property type="component" value="Unassembled WGS sequence"/>
</dbReference>
<dbReference type="AlphaFoldDB" id="A0A0M2PRE1"/>
<dbReference type="CDD" id="cd02137">
    <property type="entry name" value="MhqN-like"/>
    <property type="match status" value="1"/>
</dbReference>
<evidence type="ECO:0000313" key="5">
    <source>
        <dbReference type="Proteomes" id="UP000034681"/>
    </source>
</evidence>
<dbReference type="STRING" id="317619.GCA_000332315_02155"/>
<gene>
    <name evidence="4" type="ORF">PROH_15095</name>
</gene>
<accession>A0A0M2PRE1</accession>
<protein>
    <submittedName>
        <fullName evidence="4">DrgA</fullName>
    </submittedName>
</protein>
<comment type="similarity">
    <text evidence="1">Belongs to the nitroreductase family.</text>
</comment>
<reference evidence="4" key="1">
    <citation type="submission" date="2012-04" db="EMBL/GenBank/DDBJ databases">
        <authorList>
            <person name="Borisov I.G."/>
            <person name="Ivanikova N.V."/>
            <person name="Pinevich A.V."/>
        </authorList>
    </citation>
    <scope>NUCLEOTIDE SEQUENCE</scope>
    <source>
        <strain evidence="4">CALU 1027</strain>
    </source>
</reference>
<dbReference type="eggNOG" id="COG0778">
    <property type="taxonomic scope" value="Bacteria"/>
</dbReference>
<keyword evidence="5" id="KW-1185">Reference proteome</keyword>
<dbReference type="OrthoDB" id="9782629at2"/>
<organism evidence="4 5">
    <name type="scientific">Prochlorothrix hollandica PCC 9006 = CALU 1027</name>
    <dbReference type="NCBI Taxonomy" id="317619"/>
    <lineage>
        <taxon>Bacteria</taxon>
        <taxon>Bacillati</taxon>
        <taxon>Cyanobacteriota</taxon>
        <taxon>Cyanophyceae</taxon>
        <taxon>Prochlorotrichales</taxon>
        <taxon>Prochlorotrichaceae</taxon>
        <taxon>Prochlorothrix</taxon>
    </lineage>
</organism>
<proteinExistence type="inferred from homology"/>
<feature type="domain" description="Nitroreductase" evidence="3">
    <location>
        <begin position="7"/>
        <end position="177"/>
    </location>
</feature>
<dbReference type="GO" id="GO:0016491">
    <property type="term" value="F:oxidoreductase activity"/>
    <property type="evidence" value="ECO:0007669"/>
    <property type="project" value="UniProtKB-KW"/>
</dbReference>
<evidence type="ECO:0000313" key="4">
    <source>
        <dbReference type="EMBL" id="KKI99105.1"/>
    </source>
</evidence>
<dbReference type="RefSeq" id="WP_017712575.1">
    <property type="nucleotide sequence ID" value="NZ_KB235937.1"/>
</dbReference>
<dbReference type="InterPro" id="IPR000415">
    <property type="entry name" value="Nitroreductase-like"/>
</dbReference>
<name>A0A0M2PRE1_PROHO</name>
<evidence type="ECO:0000259" key="3">
    <source>
        <dbReference type="Pfam" id="PF00881"/>
    </source>
</evidence>
<comment type="caution">
    <text evidence="4">The sequence shown here is derived from an EMBL/GenBank/DDBJ whole genome shotgun (WGS) entry which is preliminary data.</text>
</comment>
<evidence type="ECO:0000256" key="2">
    <source>
        <dbReference type="ARBA" id="ARBA00023002"/>
    </source>
</evidence>
<dbReference type="PANTHER" id="PTHR43673">
    <property type="entry name" value="NAD(P)H NITROREDUCTASE YDGI-RELATED"/>
    <property type="match status" value="1"/>
</dbReference>
<evidence type="ECO:0000256" key="1">
    <source>
        <dbReference type="ARBA" id="ARBA00007118"/>
    </source>
</evidence>
<dbReference type="SUPFAM" id="SSF55469">
    <property type="entry name" value="FMN-dependent nitroreductase-like"/>
    <property type="match status" value="1"/>
</dbReference>
<dbReference type="Pfam" id="PF00881">
    <property type="entry name" value="Nitroreductase"/>
    <property type="match status" value="1"/>
</dbReference>
<dbReference type="Gene3D" id="3.40.109.10">
    <property type="entry name" value="NADH Oxidase"/>
    <property type="match status" value="1"/>
</dbReference>
<keyword evidence="2" id="KW-0560">Oxidoreductase</keyword>
<sequence>MDTLEAIQQRRSVKHYDPDHRMSSEEIQTLMNHVILSPTSFNIQNWRFVVVQDPEVKQQLRGAAWGQAQVTDASIVVLVCADLLAWDQEPERYWRNAPESVQEQLVPMIGKFYAGNDQLQRDEALRSSGIASQTLMLAAKAMGYDSCPMIGFDPVQVAEIVNLPPTHIIGLMVTVGKALKPAQGRSGSLALSEVMVIDRY</sequence>